<feature type="chain" id="PRO_5012736261" evidence="1">
    <location>
        <begin position="23"/>
        <end position="99"/>
    </location>
</feature>
<keyword evidence="1" id="KW-0732">Signal</keyword>
<proteinExistence type="predicted"/>
<gene>
    <name evidence="2" type="ORF">B5C34_05920</name>
</gene>
<accession>A0A219B4E7</accession>
<name>A0A219B4E7_9SPHN</name>
<reference evidence="3" key="1">
    <citation type="submission" date="2017-05" db="EMBL/GenBank/DDBJ databases">
        <authorList>
            <person name="Lin X."/>
        </authorList>
    </citation>
    <scope>NUCLEOTIDE SEQUENCE [LARGE SCALE GENOMIC DNA]</scope>
    <source>
        <strain evidence="3">JLT2012</strain>
    </source>
</reference>
<dbReference type="RefSeq" id="WP_088711832.1">
    <property type="nucleotide sequence ID" value="NZ_NFZT01000001.1"/>
</dbReference>
<evidence type="ECO:0000313" key="2">
    <source>
        <dbReference type="EMBL" id="OWV33044.1"/>
    </source>
</evidence>
<evidence type="ECO:0000256" key="1">
    <source>
        <dbReference type="SAM" id="SignalP"/>
    </source>
</evidence>
<dbReference type="AlphaFoldDB" id="A0A219B4E7"/>
<comment type="caution">
    <text evidence="2">The sequence shown here is derived from an EMBL/GenBank/DDBJ whole genome shotgun (WGS) entry which is preliminary data.</text>
</comment>
<keyword evidence="3" id="KW-1185">Reference proteome</keyword>
<feature type="signal peptide" evidence="1">
    <location>
        <begin position="1"/>
        <end position="22"/>
    </location>
</feature>
<evidence type="ECO:0000313" key="3">
    <source>
        <dbReference type="Proteomes" id="UP000198462"/>
    </source>
</evidence>
<dbReference type="OrthoDB" id="9955171at2"/>
<dbReference type="Proteomes" id="UP000198462">
    <property type="component" value="Unassembled WGS sequence"/>
</dbReference>
<protein>
    <submittedName>
        <fullName evidence="2">Uncharacterized protein</fullName>
    </submittedName>
</protein>
<dbReference type="EMBL" id="NFZT01000001">
    <property type="protein sequence ID" value="OWV33044.1"/>
    <property type="molecule type" value="Genomic_DNA"/>
</dbReference>
<organism evidence="2 3">
    <name type="scientific">Pacificimonas flava</name>
    <dbReference type="NCBI Taxonomy" id="1234595"/>
    <lineage>
        <taxon>Bacteria</taxon>
        <taxon>Pseudomonadati</taxon>
        <taxon>Pseudomonadota</taxon>
        <taxon>Alphaproteobacteria</taxon>
        <taxon>Sphingomonadales</taxon>
        <taxon>Sphingosinicellaceae</taxon>
        <taxon>Pacificimonas</taxon>
    </lineage>
</organism>
<sequence length="99" mass="10715">MKTWIYAAALAATVSATVPAVAGGPLDTRRFSFTDEATGYHVTARKSAVGTLYLRGEHPATGETFKLTVSRDGLVEGTWEGETVAYTIDEQKYQELASR</sequence>